<dbReference type="PANTHER" id="PTHR12687:SF4">
    <property type="entry name" value="NUCLEOLAR COMPLEX PROTEIN 2 HOMOLOG"/>
    <property type="match status" value="1"/>
</dbReference>
<proteinExistence type="inferred from homology"/>
<gene>
    <name evidence="5" type="ORF">SOCG_00390</name>
</gene>
<dbReference type="OrthoDB" id="10266662at2759"/>
<keyword evidence="3" id="KW-0539">Nucleus</keyword>
<reference evidence="5 6" key="1">
    <citation type="journal article" date="2011" name="Science">
        <title>Comparative functional genomics of the fission yeasts.</title>
        <authorList>
            <person name="Rhind N."/>
            <person name="Chen Z."/>
            <person name="Yassour M."/>
            <person name="Thompson D.A."/>
            <person name="Haas B.J."/>
            <person name="Habib N."/>
            <person name="Wapinski I."/>
            <person name="Roy S."/>
            <person name="Lin M.F."/>
            <person name="Heiman D.I."/>
            <person name="Young S.K."/>
            <person name="Furuya K."/>
            <person name="Guo Y."/>
            <person name="Pidoux A."/>
            <person name="Chen H.M."/>
            <person name="Robbertse B."/>
            <person name="Goldberg J.M."/>
            <person name="Aoki K."/>
            <person name="Bayne E.H."/>
            <person name="Berlin A.M."/>
            <person name="Desjardins C.A."/>
            <person name="Dobbs E."/>
            <person name="Dukaj L."/>
            <person name="Fan L."/>
            <person name="FitzGerald M.G."/>
            <person name="French C."/>
            <person name="Gujja S."/>
            <person name="Hansen K."/>
            <person name="Keifenheim D."/>
            <person name="Levin J.Z."/>
            <person name="Mosher R.A."/>
            <person name="Mueller C.A."/>
            <person name="Pfiffner J."/>
            <person name="Priest M."/>
            <person name="Russ C."/>
            <person name="Smialowska A."/>
            <person name="Swoboda P."/>
            <person name="Sykes S.M."/>
            <person name="Vaughn M."/>
            <person name="Vengrova S."/>
            <person name="Yoder R."/>
            <person name="Zeng Q."/>
            <person name="Allshire R."/>
            <person name="Baulcombe D."/>
            <person name="Birren B.W."/>
            <person name="Brown W."/>
            <person name="Ekwall K."/>
            <person name="Kellis M."/>
            <person name="Leatherwood J."/>
            <person name="Levin H."/>
            <person name="Margalit H."/>
            <person name="Martienssen R."/>
            <person name="Nieduszynski C.A."/>
            <person name="Spatafora J.W."/>
            <person name="Friedman N."/>
            <person name="Dalgaard J.Z."/>
            <person name="Baumann P."/>
            <person name="Niki H."/>
            <person name="Regev A."/>
            <person name="Nusbaum C."/>
        </authorList>
    </citation>
    <scope>NUCLEOTIDE SEQUENCE [LARGE SCALE GENOMIC DNA]</scope>
    <source>
        <strain evidence="6">yFS286</strain>
    </source>
</reference>
<dbReference type="PANTHER" id="PTHR12687">
    <property type="entry name" value="NUCLEOLAR COMPLEX 2 AND RAD4-RELATED"/>
    <property type="match status" value="1"/>
</dbReference>
<dbReference type="EMBL" id="KE503207">
    <property type="protein sequence ID" value="EPX72627.1"/>
    <property type="molecule type" value="Genomic_DNA"/>
</dbReference>
<dbReference type="HOGENOM" id="CLU_011272_0_0_1"/>
<dbReference type="GO" id="GO:0030690">
    <property type="term" value="C:Noc1p-Noc2p complex"/>
    <property type="evidence" value="ECO:0007669"/>
    <property type="project" value="EnsemblFungi"/>
</dbReference>
<feature type="compositionally biased region" description="Polar residues" evidence="4">
    <location>
        <begin position="85"/>
        <end position="94"/>
    </location>
</feature>
<feature type="compositionally biased region" description="Basic and acidic residues" evidence="4">
    <location>
        <begin position="38"/>
        <end position="59"/>
    </location>
</feature>
<dbReference type="AlphaFoldDB" id="S9PXC5"/>
<feature type="compositionally biased region" description="Basic and acidic residues" evidence="4">
    <location>
        <begin position="690"/>
        <end position="706"/>
    </location>
</feature>
<comment type="similarity">
    <text evidence="2">Belongs to the NOC2 family.</text>
</comment>
<dbReference type="GeneID" id="25029374"/>
<dbReference type="GO" id="GO:0005654">
    <property type="term" value="C:nucleoplasm"/>
    <property type="evidence" value="ECO:0007669"/>
    <property type="project" value="EnsemblFungi"/>
</dbReference>
<evidence type="ECO:0000313" key="6">
    <source>
        <dbReference type="Proteomes" id="UP000016088"/>
    </source>
</evidence>
<feature type="region of interest" description="Disordered" evidence="4">
    <location>
        <begin position="171"/>
        <end position="191"/>
    </location>
</feature>
<feature type="region of interest" description="Disordered" evidence="4">
    <location>
        <begin position="1"/>
        <end position="137"/>
    </location>
</feature>
<evidence type="ECO:0000256" key="2">
    <source>
        <dbReference type="ARBA" id="ARBA00005907"/>
    </source>
</evidence>
<comment type="subcellular location">
    <subcellularLocation>
        <location evidence="1">Nucleus</location>
    </subcellularLocation>
</comment>
<dbReference type="eggNOG" id="KOG2256">
    <property type="taxonomic scope" value="Eukaryota"/>
</dbReference>
<feature type="region of interest" description="Disordered" evidence="4">
    <location>
        <begin position="690"/>
        <end position="718"/>
    </location>
</feature>
<keyword evidence="6" id="KW-1185">Reference proteome</keyword>
<feature type="compositionally biased region" description="Acidic residues" evidence="4">
    <location>
        <begin position="707"/>
        <end position="718"/>
    </location>
</feature>
<dbReference type="RefSeq" id="XP_013018264.1">
    <property type="nucleotide sequence ID" value="XM_013162810.1"/>
</dbReference>
<dbReference type="GO" id="GO:0005730">
    <property type="term" value="C:nucleolus"/>
    <property type="evidence" value="ECO:0007669"/>
    <property type="project" value="EnsemblFungi"/>
</dbReference>
<accession>S9PXC5</accession>
<feature type="compositionally biased region" description="Basic and acidic residues" evidence="4">
    <location>
        <begin position="95"/>
        <end position="109"/>
    </location>
</feature>
<name>S9PXC5_SCHOY</name>
<feature type="compositionally biased region" description="Basic and acidic residues" evidence="4">
    <location>
        <begin position="180"/>
        <end position="191"/>
    </location>
</feature>
<dbReference type="VEuPathDB" id="FungiDB:SOCG_00390"/>
<evidence type="ECO:0000256" key="3">
    <source>
        <dbReference type="ARBA" id="ARBA00023242"/>
    </source>
</evidence>
<evidence type="ECO:0000313" key="5">
    <source>
        <dbReference type="EMBL" id="EPX72627.1"/>
    </source>
</evidence>
<protein>
    <submittedName>
        <fullName evidence="5">Noc complex subunit Noc2 family protein</fullName>
    </submittedName>
</protein>
<dbReference type="InterPro" id="IPR005343">
    <property type="entry name" value="Noc2"/>
</dbReference>
<dbReference type="GO" id="GO:0042273">
    <property type="term" value="P:ribosomal large subunit biogenesis"/>
    <property type="evidence" value="ECO:0007669"/>
    <property type="project" value="EnsemblFungi"/>
</dbReference>
<dbReference type="OMA" id="GCLRYYL"/>
<sequence length="718" mass="82266">MSKLSAILKARKGQLKNKKDGKIKKTSSKPTNSIGTQKKLDSKKGLQNEVKELLNKSKTEPLSSEDEDVTMDDFLNGDFDESSLDKSATSGKNTKPSEERRESAKESSQPKKNIKPKTVQEEDESSSSDEEEVDAEQYREQLDSLKEKDPDFYNYLKKNDSDLLEFNADEAAQEDEAEAEEGKRSSEGKTEITMDMLNKWRDNLSSQKSLTTLQKVIQAFKAAAYLNEEEGMNLKYTITDSRVFNDLLLLAIQSVPQVLNHHIPLQTEKNGRKVVNTDNKVLSRLSPILKSYGFSVLRLLEGMTDAKNISLLLRETQNVLPYMITYRKFLKQFVEAVVEVWSTNRDDSVRVSCVFVLRSVCLTADLTLLEFAFKHMYLTMIRISSYTTVHTLAAINFMKNSCADIFLLNPESCYLIAFRYIRQLAITLRNTIHQPKPETRKLVQSWSYVHAIDFWSRLLSRATWLSREKGLAVEMQSLVYPLVQIALGVITTSPSSQMYPMRFHLSRSLIYLSRHTGVFIPMAPVLFDVLDSPELSRKPKPSTLKPLDWEVEIRAPTAYLRTRVYQDGITNQLLELLGEYYVLYATNVAFPEFVIPAIVRAKRFAKRSKNVKLNRSLLTLVQKLEQQSEFVLSHRAQQKISPANLDSLDAFLANEEWEKTSLGMYVVAQREIREEQRRLLREAVLEDQNHKENMRLKKKEALKNGDDDLSSEGDEEVD</sequence>
<evidence type="ECO:0000256" key="4">
    <source>
        <dbReference type="SAM" id="MobiDB-lite"/>
    </source>
</evidence>
<dbReference type="GO" id="GO:0030691">
    <property type="term" value="C:Noc2p-Noc3p complex"/>
    <property type="evidence" value="ECO:0007669"/>
    <property type="project" value="EnsemblFungi"/>
</dbReference>
<evidence type="ECO:0000256" key="1">
    <source>
        <dbReference type="ARBA" id="ARBA00004123"/>
    </source>
</evidence>
<feature type="compositionally biased region" description="Basic residues" evidence="4">
    <location>
        <begin position="9"/>
        <end position="27"/>
    </location>
</feature>
<dbReference type="Pfam" id="PF03715">
    <property type="entry name" value="Noc2"/>
    <property type="match status" value="1"/>
</dbReference>
<feature type="compositionally biased region" description="Acidic residues" evidence="4">
    <location>
        <begin position="121"/>
        <end position="135"/>
    </location>
</feature>
<organism evidence="5 6">
    <name type="scientific">Schizosaccharomyces octosporus (strain yFS286)</name>
    <name type="common">Fission yeast</name>
    <name type="synonym">Octosporomyces octosporus</name>
    <dbReference type="NCBI Taxonomy" id="483514"/>
    <lineage>
        <taxon>Eukaryota</taxon>
        <taxon>Fungi</taxon>
        <taxon>Dikarya</taxon>
        <taxon>Ascomycota</taxon>
        <taxon>Taphrinomycotina</taxon>
        <taxon>Schizosaccharomycetes</taxon>
        <taxon>Schizosaccharomycetales</taxon>
        <taxon>Schizosaccharomycetaceae</taxon>
        <taxon>Schizosaccharomyces</taxon>
    </lineage>
</organism>
<dbReference type="Proteomes" id="UP000016088">
    <property type="component" value="Unassembled WGS sequence"/>
</dbReference>